<feature type="transmembrane region" description="Helical" evidence="6">
    <location>
        <begin position="274"/>
        <end position="296"/>
    </location>
</feature>
<dbReference type="InterPro" id="IPR020846">
    <property type="entry name" value="MFS_dom"/>
</dbReference>
<dbReference type="Proteomes" id="UP000034291">
    <property type="component" value="Unassembled WGS sequence"/>
</dbReference>
<feature type="transmembrane region" description="Helical" evidence="6">
    <location>
        <begin position="547"/>
        <end position="565"/>
    </location>
</feature>
<comment type="caution">
    <text evidence="8">The sequence shown here is derived from an EMBL/GenBank/DDBJ whole genome shotgun (WGS) entry which is preliminary data.</text>
</comment>
<dbReference type="InterPro" id="IPR011701">
    <property type="entry name" value="MFS"/>
</dbReference>
<feature type="region of interest" description="Disordered" evidence="5">
    <location>
        <begin position="1"/>
        <end position="20"/>
    </location>
</feature>
<dbReference type="EMBL" id="JZBS01001670">
    <property type="protein sequence ID" value="KKK21779.1"/>
    <property type="molecule type" value="Genomic_DNA"/>
</dbReference>
<feature type="transmembrane region" description="Helical" evidence="6">
    <location>
        <begin position="62"/>
        <end position="81"/>
    </location>
</feature>
<feature type="transmembrane region" description="Helical" evidence="6">
    <location>
        <begin position="164"/>
        <end position="183"/>
    </location>
</feature>
<evidence type="ECO:0000313" key="9">
    <source>
        <dbReference type="Proteomes" id="UP000034291"/>
    </source>
</evidence>
<sequence length="614" mass="66331">MNHTDTNTQPDQKSDQKTLEMGAVTTDDVVTVQSLASGDIKNLQKEQHAELEEVGGSITRNWSLRGLIIIWISALLMNFVVNLNNQSSSTFLPYATSSFGSAPLLGTIAVVQATIVSVSLQPLARFADVYGRFEMFSFCILMATIGEVMVASSTSISVYAGAQVFWVLGLQGISLMLQILAGDSSDLSNRALMNAVPYIPSLITAWTAAPFATSILKRSWRWGFGVFAILVPVVSAPLLASLYHNKRKASKERKAQGTYERRNHLESIERLDPVGLVLFAAGLSLLLVPITLAATATNSWKTAHIIVMLVVGFVSLVAFVVWEIKWAKYPLLSMSLFKRRSVIFGITAMLIDYIALYLLQNYITTYELVAGDLSVTAATNIAILIPFSAVFGQLGSGLLVKYIKRYKWIVVCGFSLNLLGLGLTYKYVNAHSHMAQLIISQIILGFGEGIINTTQFGMQAAVSQAQMAAVTALFTTSLGVGSACGGAIGGGVWTALLPRRLRENLPPDALSQLPEIEGSIVVALGYPWGTPERDAINESYTSTFRTILLIALILEVFALAFSLLVEDLNIRDIDNAREYNGVVFGKSGAVDALKGKIQTGQAGDAENNGKPPGV</sequence>
<accession>A0A0F8UQA8</accession>
<dbReference type="Pfam" id="PF07690">
    <property type="entry name" value="MFS_1"/>
    <property type="match status" value="1"/>
</dbReference>
<dbReference type="PANTHER" id="PTHR23501">
    <property type="entry name" value="MAJOR FACILITATOR SUPERFAMILY"/>
    <property type="match status" value="1"/>
</dbReference>
<keyword evidence="2 6" id="KW-0812">Transmembrane</keyword>
<name>A0A0F8UQA8_9EURO</name>
<keyword evidence="9" id="KW-1185">Reference proteome</keyword>
<feature type="compositionally biased region" description="Polar residues" evidence="5">
    <location>
        <begin position="1"/>
        <end position="11"/>
    </location>
</feature>
<gene>
    <name evidence="8" type="ORF">ARAM_001689</name>
</gene>
<reference evidence="8 9" key="1">
    <citation type="submission" date="2015-02" db="EMBL/GenBank/DDBJ databases">
        <title>Draft Genome Sequences of Two Closely-Related Aflatoxigenic Aspergillus Species Obtained from the Cote d'Ivoire.</title>
        <authorList>
            <person name="Moore G.G."/>
            <person name="Beltz S.B."/>
            <person name="Mack B.M."/>
        </authorList>
    </citation>
    <scope>NUCLEOTIDE SEQUENCE [LARGE SCALE GENOMIC DNA]</scope>
    <source>
        <strain evidence="8 9">SRRC1468</strain>
    </source>
</reference>
<dbReference type="PROSITE" id="PS50850">
    <property type="entry name" value="MFS"/>
    <property type="match status" value="1"/>
</dbReference>
<feature type="transmembrane region" description="Helical" evidence="6">
    <location>
        <begin position="375"/>
        <end position="396"/>
    </location>
</feature>
<protein>
    <recommendedName>
        <fullName evidence="7">Major facilitator superfamily (MFS) profile domain-containing protein</fullName>
    </recommendedName>
</protein>
<dbReference type="PANTHER" id="PTHR23501:SF87">
    <property type="entry name" value="SIDEROPHORE IRON TRANSPORTER 2"/>
    <property type="match status" value="1"/>
</dbReference>
<feature type="transmembrane region" description="Helical" evidence="6">
    <location>
        <begin position="222"/>
        <end position="243"/>
    </location>
</feature>
<feature type="transmembrane region" description="Helical" evidence="6">
    <location>
        <begin position="135"/>
        <end position="158"/>
    </location>
</feature>
<evidence type="ECO:0000256" key="5">
    <source>
        <dbReference type="SAM" id="MobiDB-lite"/>
    </source>
</evidence>
<evidence type="ECO:0000259" key="7">
    <source>
        <dbReference type="PROSITE" id="PS50850"/>
    </source>
</evidence>
<dbReference type="AlphaFoldDB" id="A0A0F8UQA8"/>
<evidence type="ECO:0000256" key="6">
    <source>
        <dbReference type="SAM" id="Phobius"/>
    </source>
</evidence>
<feature type="transmembrane region" description="Helical" evidence="6">
    <location>
        <begin position="101"/>
        <end position="123"/>
    </location>
</feature>
<feature type="transmembrane region" description="Helical" evidence="6">
    <location>
        <begin position="434"/>
        <end position="451"/>
    </location>
</feature>
<dbReference type="Gene3D" id="1.20.1250.20">
    <property type="entry name" value="MFS general substrate transporter like domains"/>
    <property type="match status" value="2"/>
</dbReference>
<dbReference type="GO" id="GO:0005886">
    <property type="term" value="C:plasma membrane"/>
    <property type="evidence" value="ECO:0007669"/>
    <property type="project" value="TreeGrafter"/>
</dbReference>
<keyword evidence="3 6" id="KW-1133">Transmembrane helix</keyword>
<dbReference type="SUPFAM" id="SSF103473">
    <property type="entry name" value="MFS general substrate transporter"/>
    <property type="match status" value="1"/>
</dbReference>
<feature type="transmembrane region" description="Helical" evidence="6">
    <location>
        <begin position="472"/>
        <end position="496"/>
    </location>
</feature>
<feature type="transmembrane region" description="Helical" evidence="6">
    <location>
        <begin position="195"/>
        <end position="216"/>
    </location>
</feature>
<feature type="domain" description="Major facilitator superfamily (MFS) profile" evidence="7">
    <location>
        <begin position="66"/>
        <end position="569"/>
    </location>
</feature>
<dbReference type="OrthoDB" id="2241241at2759"/>
<evidence type="ECO:0000256" key="2">
    <source>
        <dbReference type="ARBA" id="ARBA00022692"/>
    </source>
</evidence>
<evidence type="ECO:0000256" key="4">
    <source>
        <dbReference type="ARBA" id="ARBA00023136"/>
    </source>
</evidence>
<evidence type="ECO:0000313" key="8">
    <source>
        <dbReference type="EMBL" id="KKK21779.1"/>
    </source>
</evidence>
<dbReference type="InterPro" id="IPR036259">
    <property type="entry name" value="MFS_trans_sf"/>
</dbReference>
<organism evidence="8 9">
    <name type="scientific">Aspergillus rambellii</name>
    <dbReference type="NCBI Taxonomy" id="308745"/>
    <lineage>
        <taxon>Eukaryota</taxon>
        <taxon>Fungi</taxon>
        <taxon>Dikarya</taxon>
        <taxon>Ascomycota</taxon>
        <taxon>Pezizomycotina</taxon>
        <taxon>Eurotiomycetes</taxon>
        <taxon>Eurotiomycetidae</taxon>
        <taxon>Eurotiales</taxon>
        <taxon>Aspergillaceae</taxon>
        <taxon>Aspergillus</taxon>
        <taxon>Aspergillus subgen. Nidulantes</taxon>
    </lineage>
</organism>
<comment type="subcellular location">
    <subcellularLocation>
        <location evidence="1">Membrane</location>
        <topology evidence="1">Multi-pass membrane protein</topology>
    </subcellularLocation>
</comment>
<evidence type="ECO:0000256" key="1">
    <source>
        <dbReference type="ARBA" id="ARBA00004141"/>
    </source>
</evidence>
<feature type="transmembrane region" description="Helical" evidence="6">
    <location>
        <begin position="302"/>
        <end position="322"/>
    </location>
</feature>
<keyword evidence="4 6" id="KW-0472">Membrane</keyword>
<proteinExistence type="predicted"/>
<evidence type="ECO:0000256" key="3">
    <source>
        <dbReference type="ARBA" id="ARBA00022989"/>
    </source>
</evidence>
<feature type="transmembrane region" description="Helical" evidence="6">
    <location>
        <begin position="342"/>
        <end position="363"/>
    </location>
</feature>
<feature type="transmembrane region" description="Helical" evidence="6">
    <location>
        <begin position="408"/>
        <end position="428"/>
    </location>
</feature>
<dbReference type="STRING" id="308745.A0A0F8UQA8"/>
<dbReference type="GO" id="GO:0015343">
    <property type="term" value="F:siderophore-iron transmembrane transporter activity"/>
    <property type="evidence" value="ECO:0007669"/>
    <property type="project" value="TreeGrafter"/>
</dbReference>